<evidence type="ECO:0000313" key="3">
    <source>
        <dbReference type="EMBL" id="KAI5356366.1"/>
    </source>
</evidence>
<name>A0AAD4ZY85_PRUDU</name>
<gene>
    <name evidence="3" type="ORF">L3X38_009261</name>
</gene>
<feature type="domain" description="MULE transposase" evidence="2">
    <location>
        <begin position="271"/>
        <end position="314"/>
    </location>
</feature>
<evidence type="ECO:0000259" key="1">
    <source>
        <dbReference type="Pfam" id="PF03101"/>
    </source>
</evidence>
<reference evidence="3 4" key="1">
    <citation type="journal article" date="2022" name="G3 (Bethesda)">
        <title>Whole-genome sequence and methylome profiling of the almond [Prunus dulcis (Mill.) D.A. Webb] cultivar 'Nonpareil'.</title>
        <authorList>
            <person name="D'Amico-Willman K.M."/>
            <person name="Ouma W.Z."/>
            <person name="Meulia T."/>
            <person name="Sideli G.M."/>
            <person name="Gradziel T.M."/>
            <person name="Fresnedo-Ramirez J."/>
        </authorList>
    </citation>
    <scope>NUCLEOTIDE SEQUENCE [LARGE SCALE GENOMIC DNA]</scope>
    <source>
        <strain evidence="3">Clone GOH B32 T37-40</strain>
    </source>
</reference>
<dbReference type="Pfam" id="PF10551">
    <property type="entry name" value="MULE"/>
    <property type="match status" value="1"/>
</dbReference>
<evidence type="ECO:0008006" key="5">
    <source>
        <dbReference type="Google" id="ProtNLM"/>
    </source>
</evidence>
<protein>
    <recommendedName>
        <fullName evidence="5">Protein FAR1-RELATED SEQUENCE</fullName>
    </recommendedName>
</protein>
<evidence type="ECO:0000313" key="4">
    <source>
        <dbReference type="Proteomes" id="UP001054821"/>
    </source>
</evidence>
<dbReference type="EMBL" id="JAJFAZ020000001">
    <property type="protein sequence ID" value="KAI5356366.1"/>
    <property type="molecule type" value="Genomic_DNA"/>
</dbReference>
<organism evidence="3 4">
    <name type="scientific">Prunus dulcis</name>
    <name type="common">Almond</name>
    <name type="synonym">Amygdalus dulcis</name>
    <dbReference type="NCBI Taxonomy" id="3755"/>
    <lineage>
        <taxon>Eukaryota</taxon>
        <taxon>Viridiplantae</taxon>
        <taxon>Streptophyta</taxon>
        <taxon>Embryophyta</taxon>
        <taxon>Tracheophyta</taxon>
        <taxon>Spermatophyta</taxon>
        <taxon>Magnoliopsida</taxon>
        <taxon>eudicotyledons</taxon>
        <taxon>Gunneridae</taxon>
        <taxon>Pentapetalae</taxon>
        <taxon>rosids</taxon>
        <taxon>fabids</taxon>
        <taxon>Rosales</taxon>
        <taxon>Rosaceae</taxon>
        <taxon>Amygdaloideae</taxon>
        <taxon>Amygdaleae</taxon>
        <taxon>Prunus</taxon>
    </lineage>
</organism>
<dbReference type="InterPro" id="IPR004330">
    <property type="entry name" value="FAR1_DNA_bnd_dom"/>
</dbReference>
<accession>A0AAD4ZY85</accession>
<evidence type="ECO:0000259" key="2">
    <source>
        <dbReference type="Pfam" id="PF10551"/>
    </source>
</evidence>
<feature type="domain" description="FAR1" evidence="1">
    <location>
        <begin position="43"/>
        <end position="128"/>
    </location>
</feature>
<keyword evidence="4" id="KW-1185">Reference proteome</keyword>
<comment type="caution">
    <text evidence="3">The sequence shown here is derived from an EMBL/GenBank/DDBJ whole genome shotgun (WGS) entry which is preliminary data.</text>
</comment>
<dbReference type="AlphaFoldDB" id="A0AAD4ZY85"/>
<dbReference type="PANTHER" id="PTHR47718">
    <property type="entry name" value="OS01G0519700 PROTEIN"/>
    <property type="match status" value="1"/>
</dbReference>
<dbReference type="Pfam" id="PF03101">
    <property type="entry name" value="FAR1"/>
    <property type="match status" value="1"/>
</dbReference>
<proteinExistence type="predicted"/>
<sequence>MVGDSEENDDCVISDEMIYIPEVRNEKRPKVGMKFDSLDFVYDFYNRYALLAGLCHSSGREKYSKEILRKEFVCCKQGVFKKEEPRAVKRHRGISRCGCKARVVVVKVSGCKQYAFSLVVEGRNHTMTPPERVHFMRSHRHISEPAKLLTKQLGSADIPTHKKMSILEVQSGGMEKIGFTKKDIYNFEYYESSLMKNHDVELVTEYFLAEQKNNRSFYFKIEGDSNDRLTLCFWADATSRRAYEFYGDVVVLDTTFNTNRYGLPFAPMFGEFKKAMPGGEPKMIITDQDAAMARAIFEVFPTTFHRLCIWHITTKFSDKLPRTAYEEYWKEFKETIWEIDNIDEFEEKWHAIITKSSLTDHPWLSSVFDLRKSWVPAYCGQTSHDIRRCPRMANTS</sequence>
<dbReference type="Proteomes" id="UP001054821">
    <property type="component" value="Chromosome 1"/>
</dbReference>
<dbReference type="InterPro" id="IPR018289">
    <property type="entry name" value="MULE_transposase_dom"/>
</dbReference>